<dbReference type="AlphaFoldDB" id="A0AAN8X653"/>
<evidence type="ECO:0000256" key="11">
    <source>
        <dbReference type="ARBA" id="ARBA00023180"/>
    </source>
</evidence>
<keyword evidence="10 12" id="KW-0472">Membrane</keyword>
<comment type="subcellular location">
    <subcellularLocation>
        <location evidence="1 12">Golgi apparatus</location>
        <location evidence="1 12">Golgi stack membrane</location>
        <topology evidence="1 12">Single-pass type II membrane protein</topology>
    </subcellularLocation>
</comment>
<accession>A0AAN8X653</accession>
<keyword evidence="8 12" id="KW-1133">Transmembrane helix</keyword>
<evidence type="ECO:0000259" key="13">
    <source>
        <dbReference type="Pfam" id="PF00852"/>
    </source>
</evidence>
<gene>
    <name evidence="15" type="primary">FUT4_3</name>
    <name evidence="15" type="ORF">SK128_009733</name>
</gene>
<feature type="domain" description="Fucosyltransferase C-terminal" evidence="13">
    <location>
        <begin position="263"/>
        <end position="339"/>
    </location>
</feature>
<keyword evidence="11" id="KW-0325">Glycoprotein</keyword>
<feature type="non-terminal residue" evidence="15">
    <location>
        <position position="1"/>
    </location>
</feature>
<comment type="similarity">
    <text evidence="3 12">Belongs to the glycosyltransferase 10 family.</text>
</comment>
<evidence type="ECO:0000256" key="8">
    <source>
        <dbReference type="ARBA" id="ARBA00022989"/>
    </source>
</evidence>
<reference evidence="15 16" key="1">
    <citation type="submission" date="2023-11" db="EMBL/GenBank/DDBJ databases">
        <title>Halocaridina rubra genome assembly.</title>
        <authorList>
            <person name="Smith C."/>
        </authorList>
    </citation>
    <scope>NUCLEOTIDE SEQUENCE [LARGE SCALE GENOMIC DNA]</scope>
    <source>
        <strain evidence="15">EP-1</strain>
        <tissue evidence="15">Whole</tissue>
    </source>
</reference>
<organism evidence="15 16">
    <name type="scientific">Halocaridina rubra</name>
    <name type="common">Hawaiian red shrimp</name>
    <dbReference type="NCBI Taxonomy" id="373956"/>
    <lineage>
        <taxon>Eukaryota</taxon>
        <taxon>Metazoa</taxon>
        <taxon>Ecdysozoa</taxon>
        <taxon>Arthropoda</taxon>
        <taxon>Crustacea</taxon>
        <taxon>Multicrustacea</taxon>
        <taxon>Malacostraca</taxon>
        <taxon>Eumalacostraca</taxon>
        <taxon>Eucarida</taxon>
        <taxon>Decapoda</taxon>
        <taxon>Pleocyemata</taxon>
        <taxon>Caridea</taxon>
        <taxon>Atyoidea</taxon>
        <taxon>Atyidae</taxon>
        <taxon>Halocaridina</taxon>
    </lineage>
</organism>
<evidence type="ECO:0000256" key="2">
    <source>
        <dbReference type="ARBA" id="ARBA00004922"/>
    </source>
</evidence>
<keyword evidence="7" id="KW-0735">Signal-anchor</keyword>
<evidence type="ECO:0000256" key="10">
    <source>
        <dbReference type="ARBA" id="ARBA00023136"/>
    </source>
</evidence>
<evidence type="ECO:0000256" key="1">
    <source>
        <dbReference type="ARBA" id="ARBA00004447"/>
    </source>
</evidence>
<evidence type="ECO:0000259" key="14">
    <source>
        <dbReference type="Pfam" id="PF17039"/>
    </source>
</evidence>
<dbReference type="GO" id="GO:0008417">
    <property type="term" value="F:fucosyltransferase activity"/>
    <property type="evidence" value="ECO:0007669"/>
    <property type="project" value="InterPro"/>
</dbReference>
<dbReference type="EMBL" id="JAXCGZ010009444">
    <property type="protein sequence ID" value="KAK7077267.1"/>
    <property type="molecule type" value="Genomic_DNA"/>
</dbReference>
<dbReference type="Pfam" id="PF00852">
    <property type="entry name" value="Glyco_transf_10"/>
    <property type="match status" value="1"/>
</dbReference>
<feature type="domain" description="Fucosyltransferase N-terminal" evidence="14">
    <location>
        <begin position="122"/>
        <end position="242"/>
    </location>
</feature>
<evidence type="ECO:0000256" key="12">
    <source>
        <dbReference type="RuleBase" id="RU003832"/>
    </source>
</evidence>
<keyword evidence="9 12" id="KW-0333">Golgi apparatus</keyword>
<sequence>VTKMITNMRILLIFLNFVFLVSVVLIISIFLYPLGKHLRDHSLIVPNDNRNTLPMSLSHYLILKNRSAKYRDNKRIKNYSDYTPSPSPFHNWRNLSQEEIDSLSVLGRRLYLGEDIGQKQEKNFTILFWKTGLVYANRFLYQYGPKMVDPFANCSVNNCEIKYEDNLVDSADAILIHFHRTPGPQSFPKRSKTDQLWIWLTDESPYNTFMIAGHNTTIKDHNGYFNWSMSYRMDSDIPVPYGRTVLMTGDEVSEFRQQNYFHLKKKLIAVMGSNCGGTNNRWGYIRELQKHMDVDTYGNCGSIQACPGGFAIDCKDLNDYKFYIAFENSNCNEYITEKVSIYD</sequence>
<dbReference type="InterPro" id="IPR055270">
    <property type="entry name" value="Glyco_tran_10_C"/>
</dbReference>
<dbReference type="PANTHER" id="PTHR48438:SF1">
    <property type="entry name" value="ALPHA-(1,3)-FUCOSYLTRANSFERASE C-RELATED"/>
    <property type="match status" value="1"/>
</dbReference>
<keyword evidence="6 12" id="KW-0812">Transmembrane</keyword>
<evidence type="ECO:0000256" key="7">
    <source>
        <dbReference type="ARBA" id="ARBA00022968"/>
    </source>
</evidence>
<dbReference type="Gene3D" id="3.40.50.11660">
    <property type="entry name" value="Glycosyl transferase family 10, C-terminal domain"/>
    <property type="match status" value="1"/>
</dbReference>
<keyword evidence="4 12" id="KW-0328">Glycosyltransferase</keyword>
<feature type="transmembrane region" description="Helical" evidence="12">
    <location>
        <begin position="12"/>
        <end position="34"/>
    </location>
</feature>
<dbReference type="EC" id="2.4.1.-" evidence="12"/>
<evidence type="ECO:0000256" key="6">
    <source>
        <dbReference type="ARBA" id="ARBA00022692"/>
    </source>
</evidence>
<evidence type="ECO:0000256" key="4">
    <source>
        <dbReference type="ARBA" id="ARBA00022676"/>
    </source>
</evidence>
<dbReference type="GO" id="GO:0032580">
    <property type="term" value="C:Golgi cisterna membrane"/>
    <property type="evidence" value="ECO:0007669"/>
    <property type="project" value="UniProtKB-SubCell"/>
</dbReference>
<keyword evidence="16" id="KW-1185">Reference proteome</keyword>
<dbReference type="Pfam" id="PF17039">
    <property type="entry name" value="Glyco_tran_10_N"/>
    <property type="match status" value="1"/>
</dbReference>
<comment type="caution">
    <text evidence="15">The sequence shown here is derived from an EMBL/GenBank/DDBJ whole genome shotgun (WGS) entry which is preliminary data.</text>
</comment>
<dbReference type="InterPro" id="IPR031481">
    <property type="entry name" value="Glyco_tran_10_N"/>
</dbReference>
<dbReference type="Proteomes" id="UP001381693">
    <property type="component" value="Unassembled WGS sequence"/>
</dbReference>
<proteinExistence type="inferred from homology"/>
<evidence type="ECO:0000313" key="16">
    <source>
        <dbReference type="Proteomes" id="UP001381693"/>
    </source>
</evidence>
<dbReference type="SUPFAM" id="SSF53756">
    <property type="entry name" value="UDP-Glycosyltransferase/glycogen phosphorylase"/>
    <property type="match status" value="1"/>
</dbReference>
<comment type="pathway">
    <text evidence="2">Protein modification; protein glycosylation.</text>
</comment>
<evidence type="ECO:0000256" key="9">
    <source>
        <dbReference type="ARBA" id="ARBA00023034"/>
    </source>
</evidence>
<dbReference type="InterPro" id="IPR001503">
    <property type="entry name" value="Glyco_trans_10"/>
</dbReference>
<evidence type="ECO:0000313" key="15">
    <source>
        <dbReference type="EMBL" id="KAK7077267.1"/>
    </source>
</evidence>
<evidence type="ECO:0000256" key="3">
    <source>
        <dbReference type="ARBA" id="ARBA00008919"/>
    </source>
</evidence>
<dbReference type="PANTHER" id="PTHR48438">
    <property type="entry name" value="ALPHA-(1,3)-FUCOSYLTRANSFERASE C-RELATED"/>
    <property type="match status" value="1"/>
</dbReference>
<dbReference type="InterPro" id="IPR038577">
    <property type="entry name" value="GT10-like_C_sf"/>
</dbReference>
<evidence type="ECO:0000256" key="5">
    <source>
        <dbReference type="ARBA" id="ARBA00022679"/>
    </source>
</evidence>
<keyword evidence="5 12" id="KW-0808">Transferase</keyword>
<protein>
    <recommendedName>
        <fullName evidence="12">Fucosyltransferase</fullName>
        <ecNumber evidence="12">2.4.1.-</ecNumber>
    </recommendedName>
</protein>
<name>A0AAN8X653_HALRR</name>